<comment type="similarity">
    <text evidence="1 4">Belongs to the iron/ascorbate-dependent oxidoreductase family.</text>
</comment>
<accession>A0ABY9DR78</accession>
<dbReference type="InterPro" id="IPR005123">
    <property type="entry name" value="Oxoglu/Fe-dep_dioxygenase_dom"/>
</dbReference>
<dbReference type="EMBL" id="CP126665">
    <property type="protein sequence ID" value="WKA09636.1"/>
    <property type="molecule type" value="Genomic_DNA"/>
</dbReference>
<dbReference type="InterPro" id="IPR026992">
    <property type="entry name" value="DIOX_N"/>
</dbReference>
<evidence type="ECO:0000256" key="1">
    <source>
        <dbReference type="ARBA" id="ARBA00008056"/>
    </source>
</evidence>
<keyword evidence="3 4" id="KW-0408">Iron</keyword>
<dbReference type="SUPFAM" id="SSF51197">
    <property type="entry name" value="Clavaminate synthase-like"/>
    <property type="match status" value="1"/>
</dbReference>
<keyword evidence="4" id="KW-0560">Oxidoreductase</keyword>
<dbReference type="InterPro" id="IPR050295">
    <property type="entry name" value="Plant_2OG-oxidoreductases"/>
</dbReference>
<evidence type="ECO:0000259" key="5">
    <source>
        <dbReference type="PROSITE" id="PS51471"/>
    </source>
</evidence>
<dbReference type="PROSITE" id="PS51471">
    <property type="entry name" value="FE2OG_OXY"/>
    <property type="match status" value="1"/>
</dbReference>
<gene>
    <name evidence="6" type="ORF">VitviT2T_027261</name>
</gene>
<evidence type="ECO:0000256" key="3">
    <source>
        <dbReference type="ARBA" id="ARBA00023004"/>
    </source>
</evidence>
<dbReference type="Proteomes" id="UP001227230">
    <property type="component" value="Chromosome 18"/>
</dbReference>
<dbReference type="Pfam" id="PF14226">
    <property type="entry name" value="DIOX_N"/>
    <property type="match status" value="1"/>
</dbReference>
<protein>
    <recommendedName>
        <fullName evidence="5">Fe2OG dioxygenase domain-containing protein</fullName>
    </recommendedName>
</protein>
<reference evidence="6 7" key="1">
    <citation type="journal article" date="2023" name="Hortic Res">
        <title>The complete reference genome for grapevine (Vitis vinifera L.) genetics and breeding.</title>
        <authorList>
            <person name="Shi X."/>
            <person name="Cao S."/>
            <person name="Wang X."/>
            <person name="Huang S."/>
            <person name="Wang Y."/>
            <person name="Liu Z."/>
            <person name="Liu W."/>
            <person name="Leng X."/>
            <person name="Peng Y."/>
            <person name="Wang N."/>
            <person name="Wang Y."/>
            <person name="Ma Z."/>
            <person name="Xu X."/>
            <person name="Zhang F."/>
            <person name="Xue H."/>
            <person name="Zhong H."/>
            <person name="Wang Y."/>
            <person name="Zhang K."/>
            <person name="Velt A."/>
            <person name="Avia K."/>
            <person name="Holtgrawe D."/>
            <person name="Grimplet J."/>
            <person name="Matus J.T."/>
            <person name="Ware D."/>
            <person name="Wu X."/>
            <person name="Wang H."/>
            <person name="Liu C."/>
            <person name="Fang Y."/>
            <person name="Rustenholz C."/>
            <person name="Cheng Z."/>
            <person name="Xiao H."/>
            <person name="Zhou Y."/>
        </authorList>
    </citation>
    <scope>NUCLEOTIDE SEQUENCE [LARGE SCALE GENOMIC DNA]</scope>
    <source>
        <strain evidence="7">cv. Pinot noir / PN40024</strain>
        <tissue evidence="6">Leaf</tissue>
    </source>
</reference>
<evidence type="ECO:0000313" key="7">
    <source>
        <dbReference type="Proteomes" id="UP001227230"/>
    </source>
</evidence>
<dbReference type="InterPro" id="IPR027443">
    <property type="entry name" value="IPNS-like_sf"/>
</dbReference>
<keyword evidence="7" id="KW-1185">Reference proteome</keyword>
<dbReference type="Pfam" id="PF03171">
    <property type="entry name" value="2OG-FeII_Oxy"/>
    <property type="match status" value="1"/>
</dbReference>
<evidence type="ECO:0000256" key="2">
    <source>
        <dbReference type="ARBA" id="ARBA00022723"/>
    </source>
</evidence>
<evidence type="ECO:0000256" key="4">
    <source>
        <dbReference type="RuleBase" id="RU003682"/>
    </source>
</evidence>
<dbReference type="Gene3D" id="2.60.120.330">
    <property type="entry name" value="B-lactam Antibiotic, Isopenicillin N Synthase, Chain"/>
    <property type="match status" value="1"/>
</dbReference>
<keyword evidence="2 4" id="KW-0479">Metal-binding</keyword>
<sequence length="344" mass="38880">MNLYSQKNMGIKGLVESGYLNSIPPEYVFPSNLNDLEVEEVPTVDFSQLTAGTPDERSKAIQVIGKACREWGFFMVINHSMPRRLMDEMLNVGERFFDLAEEEKQDHAGKELFDPIRCGTGFNNGLGNVFLWRDYLKVHVHPHFHAPHKPADFRETSEEYCKKARDVAEELLKGISKSLGQEENYIHKKMDVESGSQLLVMNLYPPCPRPELVMGMPPHSDHGILTLLMQNDVCGLQILHNGKWVPVNPPPYSFLVNTGDHMEILTNGRYESVVHQVVVNSNATRMTIATGHGPPLGAIISPAAELVDSENHPPKYQGMKYRDYIELQQTNQLEGKSCLDRVRI</sequence>
<dbReference type="PANTHER" id="PTHR47991">
    <property type="entry name" value="OXOGLUTARATE/IRON-DEPENDENT DIOXYGENASE"/>
    <property type="match status" value="1"/>
</dbReference>
<proteinExistence type="inferred from homology"/>
<name>A0ABY9DR78_VITVI</name>
<feature type="domain" description="Fe2OG dioxygenase" evidence="5">
    <location>
        <begin position="194"/>
        <end position="294"/>
    </location>
</feature>
<dbReference type="InterPro" id="IPR044861">
    <property type="entry name" value="IPNS-like_FE2OG_OXY"/>
</dbReference>
<organism evidence="6 7">
    <name type="scientific">Vitis vinifera</name>
    <name type="common">Grape</name>
    <dbReference type="NCBI Taxonomy" id="29760"/>
    <lineage>
        <taxon>Eukaryota</taxon>
        <taxon>Viridiplantae</taxon>
        <taxon>Streptophyta</taxon>
        <taxon>Embryophyta</taxon>
        <taxon>Tracheophyta</taxon>
        <taxon>Spermatophyta</taxon>
        <taxon>Magnoliopsida</taxon>
        <taxon>eudicotyledons</taxon>
        <taxon>Gunneridae</taxon>
        <taxon>Pentapetalae</taxon>
        <taxon>rosids</taxon>
        <taxon>Vitales</taxon>
        <taxon>Vitaceae</taxon>
        <taxon>Viteae</taxon>
        <taxon>Vitis</taxon>
    </lineage>
</organism>
<evidence type="ECO:0000313" key="6">
    <source>
        <dbReference type="EMBL" id="WKA09636.1"/>
    </source>
</evidence>